<reference evidence="2 3" key="1">
    <citation type="submission" date="2019-05" db="EMBL/GenBank/DDBJ databases">
        <title>Another draft genome of Portunus trituberculatus and its Hox gene families provides insights of decapod evolution.</title>
        <authorList>
            <person name="Jeong J.-H."/>
            <person name="Song I."/>
            <person name="Kim S."/>
            <person name="Choi T."/>
            <person name="Kim D."/>
            <person name="Ryu S."/>
            <person name="Kim W."/>
        </authorList>
    </citation>
    <scope>NUCLEOTIDE SEQUENCE [LARGE SCALE GENOMIC DNA]</scope>
    <source>
        <tissue evidence="2">Muscle</tissue>
    </source>
</reference>
<evidence type="ECO:0000313" key="3">
    <source>
        <dbReference type="Proteomes" id="UP000324222"/>
    </source>
</evidence>
<feature type="compositionally biased region" description="Basic and acidic residues" evidence="1">
    <location>
        <begin position="73"/>
        <end position="86"/>
    </location>
</feature>
<comment type="caution">
    <text evidence="2">The sequence shown here is derived from an EMBL/GenBank/DDBJ whole genome shotgun (WGS) entry which is preliminary data.</text>
</comment>
<proteinExistence type="predicted"/>
<gene>
    <name evidence="2" type="ORF">E2C01_024710</name>
</gene>
<evidence type="ECO:0000256" key="1">
    <source>
        <dbReference type="SAM" id="MobiDB-lite"/>
    </source>
</evidence>
<protein>
    <submittedName>
        <fullName evidence="2">Uncharacterized protein</fullName>
    </submittedName>
</protein>
<dbReference type="AlphaFoldDB" id="A0A5B7EBI3"/>
<keyword evidence="3" id="KW-1185">Reference proteome</keyword>
<feature type="region of interest" description="Disordered" evidence="1">
    <location>
        <begin position="1"/>
        <end position="23"/>
    </location>
</feature>
<organism evidence="2 3">
    <name type="scientific">Portunus trituberculatus</name>
    <name type="common">Swimming crab</name>
    <name type="synonym">Neptunus trituberculatus</name>
    <dbReference type="NCBI Taxonomy" id="210409"/>
    <lineage>
        <taxon>Eukaryota</taxon>
        <taxon>Metazoa</taxon>
        <taxon>Ecdysozoa</taxon>
        <taxon>Arthropoda</taxon>
        <taxon>Crustacea</taxon>
        <taxon>Multicrustacea</taxon>
        <taxon>Malacostraca</taxon>
        <taxon>Eumalacostraca</taxon>
        <taxon>Eucarida</taxon>
        <taxon>Decapoda</taxon>
        <taxon>Pleocyemata</taxon>
        <taxon>Brachyura</taxon>
        <taxon>Eubrachyura</taxon>
        <taxon>Portunoidea</taxon>
        <taxon>Portunidae</taxon>
        <taxon>Portuninae</taxon>
        <taxon>Portunus</taxon>
    </lineage>
</organism>
<feature type="region of interest" description="Disordered" evidence="1">
    <location>
        <begin position="54"/>
        <end position="102"/>
    </location>
</feature>
<sequence length="102" mass="11336">MHFVLRDMTNSSLSLPHLTPTDTHAPYASSPTLNDTLPFFYSNTQDFIIMADNNMPSEEPESSGGGKSVHNPAELKKNLAEKRRTMGEAYVSRSTGRHVQAR</sequence>
<name>A0A5B7EBI3_PORTR</name>
<evidence type="ECO:0000313" key="2">
    <source>
        <dbReference type="EMBL" id="MPC31421.1"/>
    </source>
</evidence>
<dbReference type="EMBL" id="VSRR010002432">
    <property type="protein sequence ID" value="MPC31421.1"/>
    <property type="molecule type" value="Genomic_DNA"/>
</dbReference>
<dbReference type="Proteomes" id="UP000324222">
    <property type="component" value="Unassembled WGS sequence"/>
</dbReference>
<accession>A0A5B7EBI3</accession>